<accession>K3X595</accession>
<evidence type="ECO:0000313" key="2">
    <source>
        <dbReference type="Proteomes" id="UP000019132"/>
    </source>
</evidence>
<name>K3X595_GLOUD</name>
<dbReference type="VEuPathDB" id="FungiDB:PYU1_G012368"/>
<dbReference type="OMA" id="IVAAREW"/>
<evidence type="ECO:0008006" key="3">
    <source>
        <dbReference type="Google" id="ProtNLM"/>
    </source>
</evidence>
<dbReference type="InterPro" id="IPR037357">
    <property type="entry name" value="COMMD5"/>
</dbReference>
<evidence type="ECO:0000313" key="1">
    <source>
        <dbReference type="EnsemblProtists" id="PYU1_T012394"/>
    </source>
</evidence>
<dbReference type="EnsemblProtists" id="PYU1_T012394">
    <property type="protein sequence ID" value="PYU1_T012394"/>
    <property type="gene ID" value="PYU1_G012368"/>
</dbReference>
<proteinExistence type="predicted"/>
<dbReference type="STRING" id="431595.K3X595"/>
<dbReference type="Proteomes" id="UP000019132">
    <property type="component" value="Unassembled WGS sequence"/>
</dbReference>
<reference evidence="1" key="3">
    <citation type="submission" date="2015-02" db="UniProtKB">
        <authorList>
            <consortium name="EnsemblProtists"/>
        </authorList>
    </citation>
    <scope>IDENTIFICATION</scope>
    <source>
        <strain evidence="1">DAOM BR144</strain>
    </source>
</reference>
<dbReference type="InParanoid" id="K3X595"/>
<reference evidence="2" key="2">
    <citation type="submission" date="2010-04" db="EMBL/GenBank/DDBJ databases">
        <authorList>
            <person name="Buell R."/>
            <person name="Hamilton J."/>
            <person name="Hostetler J."/>
        </authorList>
    </citation>
    <scope>NUCLEOTIDE SEQUENCE [LARGE SCALE GENOMIC DNA]</scope>
    <source>
        <strain evidence="2">DAOM:BR144</strain>
    </source>
</reference>
<keyword evidence="2" id="KW-1185">Reference proteome</keyword>
<dbReference type="PANTHER" id="PTHR15666:SF1">
    <property type="entry name" value="COMM DOMAIN-CONTAINING PROTEIN 5"/>
    <property type="match status" value="1"/>
</dbReference>
<reference evidence="2" key="1">
    <citation type="journal article" date="2010" name="Genome Biol.">
        <title>Genome sequence of the necrotrophic plant pathogen Pythium ultimum reveals original pathogenicity mechanisms and effector repertoire.</title>
        <authorList>
            <person name="Levesque C.A."/>
            <person name="Brouwer H."/>
            <person name="Cano L."/>
            <person name="Hamilton J.P."/>
            <person name="Holt C."/>
            <person name="Huitema E."/>
            <person name="Raffaele S."/>
            <person name="Robideau G.P."/>
            <person name="Thines M."/>
            <person name="Win J."/>
            <person name="Zerillo M.M."/>
            <person name="Beakes G.W."/>
            <person name="Boore J.L."/>
            <person name="Busam D."/>
            <person name="Dumas B."/>
            <person name="Ferriera S."/>
            <person name="Fuerstenberg S.I."/>
            <person name="Gachon C.M."/>
            <person name="Gaulin E."/>
            <person name="Govers F."/>
            <person name="Grenville-Briggs L."/>
            <person name="Horner N."/>
            <person name="Hostetler J."/>
            <person name="Jiang R.H."/>
            <person name="Johnson J."/>
            <person name="Krajaejun T."/>
            <person name="Lin H."/>
            <person name="Meijer H.J."/>
            <person name="Moore B."/>
            <person name="Morris P."/>
            <person name="Phuntmart V."/>
            <person name="Puiu D."/>
            <person name="Shetty J."/>
            <person name="Stajich J.E."/>
            <person name="Tripathy S."/>
            <person name="Wawra S."/>
            <person name="van West P."/>
            <person name="Whitty B.R."/>
            <person name="Coutinho P.M."/>
            <person name="Henrissat B."/>
            <person name="Martin F."/>
            <person name="Thomas P.D."/>
            <person name="Tyler B.M."/>
            <person name="De Vries R.P."/>
            <person name="Kamoun S."/>
            <person name="Yandell M."/>
            <person name="Tisserat N."/>
            <person name="Buell C.R."/>
        </authorList>
    </citation>
    <scope>NUCLEOTIDE SEQUENCE</scope>
    <source>
        <strain evidence="2">DAOM:BR144</strain>
    </source>
</reference>
<sequence length="224" mass="25162">MEFATATQEWADLLRSAAHAAFANAHFDTIMKLAIALCCAAEKDLDDAIDADTLQAQCKTKEEEQVLLSFAFTIKRLLTVIIRDRMDFLVLETHQGQDESSASQKDSLAQQQALQQKIPSDFQLPFLQALRDNWSALETAAGANKFSLPRVNEMQWHVEGSIVVMRIQTRDGSTRTMRAPIRQFHQLRYSTAKVLQEMNQVEAHPIMRLTNADQKATALATSTP</sequence>
<dbReference type="AlphaFoldDB" id="K3X595"/>
<protein>
    <recommendedName>
        <fullName evidence="3">COMM domain-containing protein</fullName>
    </recommendedName>
</protein>
<dbReference type="PANTHER" id="PTHR15666">
    <property type="entry name" value="COMM DOMAIN CONTAINING PROTEIN 5"/>
    <property type="match status" value="1"/>
</dbReference>
<dbReference type="HOGENOM" id="CLU_1307048_0_0_1"/>
<dbReference type="EMBL" id="GL376608">
    <property type="status" value="NOT_ANNOTATED_CDS"/>
    <property type="molecule type" value="Genomic_DNA"/>
</dbReference>
<organism evidence="1 2">
    <name type="scientific">Globisporangium ultimum (strain ATCC 200006 / CBS 805.95 / DAOM BR144)</name>
    <name type="common">Pythium ultimum</name>
    <dbReference type="NCBI Taxonomy" id="431595"/>
    <lineage>
        <taxon>Eukaryota</taxon>
        <taxon>Sar</taxon>
        <taxon>Stramenopiles</taxon>
        <taxon>Oomycota</taxon>
        <taxon>Peronosporomycetes</taxon>
        <taxon>Pythiales</taxon>
        <taxon>Pythiaceae</taxon>
        <taxon>Globisporangium</taxon>
    </lineage>
</organism>
<dbReference type="eggNOG" id="ENOG502S5W4">
    <property type="taxonomic scope" value="Eukaryota"/>
</dbReference>
<dbReference type="GO" id="GO:0005634">
    <property type="term" value="C:nucleus"/>
    <property type="evidence" value="ECO:0007669"/>
    <property type="project" value="TreeGrafter"/>
</dbReference>